<dbReference type="PATRIC" id="fig|1360.115.peg.754"/>
<evidence type="ECO:0000313" key="4">
    <source>
        <dbReference type="EMBL" id="KSU29310.1"/>
    </source>
</evidence>
<dbReference type="EMBL" id="CP031926">
    <property type="protein sequence ID" value="QRZ33700.1"/>
    <property type="molecule type" value="Genomic_DNA"/>
</dbReference>
<dbReference type="Pfam" id="PF03592">
    <property type="entry name" value="Terminase_2"/>
    <property type="match status" value="1"/>
</dbReference>
<reference evidence="6" key="1">
    <citation type="submission" date="2015-10" db="EMBL/GenBank/DDBJ databases">
        <title>Draft Genome Sequences of 11 Lactococcus lactis subspecies cremoris strains.</title>
        <authorList>
            <person name="Wels M."/>
            <person name="Backus L."/>
            <person name="Boekhorst J."/>
            <person name="Dijkstra A."/>
            <person name="Beerthuizen M."/>
            <person name="Kelly W."/>
            <person name="Siezen R."/>
            <person name="Bachmann H."/>
            <person name="Van Hijum S."/>
        </authorList>
    </citation>
    <scope>NUCLEOTIDE SEQUENCE [LARGE SCALE GENOMIC DNA]</scope>
    <source>
        <strain evidence="6">N42</strain>
    </source>
</reference>
<dbReference type="Proteomes" id="UP001055586">
    <property type="component" value="Chromosome"/>
</dbReference>
<reference evidence="5" key="3">
    <citation type="journal article" date="2020" name="Mol. Microbiol.">
        <title>The CWPS Rubik's cube: Linking diversity of cell wall polysaccharide structures with the encoded biosynthetic machinery of selected Lactococcus lactis strains.</title>
        <authorList>
            <person name="Mahony J."/>
            <person name="Frantzen C."/>
            <person name="Vinogradov E."/>
            <person name="Sadovskaya I."/>
            <person name="Theodorou I."/>
            <person name="Kelleher P."/>
            <person name="Chapot-Chartier M.P."/>
            <person name="Cambillau C."/>
            <person name="Holo H."/>
            <person name="van Sinderen D."/>
        </authorList>
    </citation>
    <scope>NUCLEOTIDE SEQUENCE</scope>
    <source>
        <strain evidence="5">223</strain>
    </source>
</reference>
<dbReference type="InterPro" id="IPR052404">
    <property type="entry name" value="SPP1-like_terminase"/>
</dbReference>
<dbReference type="PANTHER" id="PTHR41328">
    <property type="entry name" value="TERMINASE SMALL SUBUNIT-RELATED"/>
    <property type="match status" value="1"/>
</dbReference>
<reference evidence="3" key="5">
    <citation type="submission" date="2023-09" db="EMBL/GenBank/DDBJ databases">
        <title>Complete Genomes and Methylome analysis of Lactococcus lactis subs lactis strains.</title>
        <authorList>
            <person name="Fomenkov A."/>
            <person name="McDonnell B."/>
            <person name="Sun L."/>
            <person name="Van Sinderen D."/>
            <person name="Roberts R.J."/>
        </authorList>
    </citation>
    <scope>NUCLEOTIDE SEQUENCE</scope>
    <source>
        <strain evidence="3">229</strain>
    </source>
</reference>
<dbReference type="Gene3D" id="6.10.140.2160">
    <property type="match status" value="1"/>
</dbReference>
<gene>
    <name evidence="5" type="ORF">LL223_0029</name>
    <name evidence="3" type="ORF">LL229_0030</name>
    <name evidence="4" type="ORF">N42_0489</name>
</gene>
<dbReference type="PANTHER" id="PTHR41328:SF2">
    <property type="entry name" value="TERMINASE SMALL SUBUNIT"/>
    <property type="match status" value="1"/>
</dbReference>
<sequence>MTPKQRKFCDEYIKTGNATQSAINAGYSQKTAKSIGAENLTKPDLKKYIDSKLKDISNNAIATAEETLTILTQIVRGEHTEQVITAEGDVIDKHPDTNQVIRASAEILKRYPLTQDINIKGNLKVSNPFENLTEEELRTLASREGEA</sequence>
<dbReference type="RefSeq" id="WP_010905043.1">
    <property type="nucleotide sequence ID" value="NZ_BJMA01000026.1"/>
</dbReference>
<evidence type="ECO:0000256" key="1">
    <source>
        <dbReference type="ARBA" id="ARBA00022612"/>
    </source>
</evidence>
<evidence type="ECO:0000256" key="2">
    <source>
        <dbReference type="ARBA" id="ARBA00023219"/>
    </source>
</evidence>
<keyword evidence="2" id="KW-0231">Viral genome packaging</keyword>
<accession>A0A0V8F3Z5</accession>
<organism evidence="4 6">
    <name type="scientific">Lactococcus lactis subsp. lactis</name>
    <name type="common">Streptococcus lactis</name>
    <dbReference type="NCBI Taxonomy" id="1360"/>
    <lineage>
        <taxon>Bacteria</taxon>
        <taxon>Bacillati</taxon>
        <taxon>Bacillota</taxon>
        <taxon>Bacilli</taxon>
        <taxon>Lactobacillales</taxon>
        <taxon>Streptococcaceae</taxon>
        <taxon>Lactococcus</taxon>
    </lineage>
</organism>
<protein>
    <submittedName>
        <fullName evidence="4">Terminase small subunit</fullName>
    </submittedName>
</protein>
<dbReference type="Proteomes" id="UP000663169">
    <property type="component" value="Chromosome"/>
</dbReference>
<evidence type="ECO:0000313" key="5">
    <source>
        <dbReference type="EMBL" id="QRZ33700.1"/>
    </source>
</evidence>
<name>A0A0V8F3Z5_LACLL</name>
<evidence type="ECO:0000313" key="3">
    <source>
        <dbReference type="EMBL" id="ARD94922.1"/>
    </source>
</evidence>
<dbReference type="Proteomes" id="UP000052991">
    <property type="component" value="Unassembled WGS sequence"/>
</dbReference>
<dbReference type="InterPro" id="IPR038713">
    <property type="entry name" value="Terminase_Gp1_N_sf"/>
</dbReference>
<dbReference type="Gene3D" id="1.10.10.1400">
    <property type="entry name" value="Terminase, small subunit, N-terminal DNA-binding domain, HTH motif"/>
    <property type="match status" value="1"/>
</dbReference>
<proteinExistence type="predicted"/>
<dbReference type="EMBL" id="LKLW01000028">
    <property type="protein sequence ID" value="KSU29310.1"/>
    <property type="molecule type" value="Genomic_DNA"/>
</dbReference>
<reference evidence="4" key="2">
    <citation type="journal article" date="2017" name="Genome Announc.">
        <title>Draft Genome Sequences of 24 Lactococcus lactis Strains.</title>
        <authorList>
            <person name="Backus L."/>
            <person name="Wels M."/>
            <person name="Boekhorst J."/>
            <person name="Dijkstra A.R."/>
            <person name="Beerthuyzen M."/>
            <person name="Kelly W.J."/>
            <person name="Siezen R.J."/>
            <person name="van Hijum S.A."/>
            <person name="Bachmann H."/>
        </authorList>
    </citation>
    <scope>NUCLEOTIDE SEQUENCE</scope>
    <source>
        <strain evidence="4">N42</strain>
    </source>
</reference>
<dbReference type="InterPro" id="IPR005335">
    <property type="entry name" value="Terminase_ssu"/>
</dbReference>
<dbReference type="GO" id="GO:0051276">
    <property type="term" value="P:chromosome organization"/>
    <property type="evidence" value="ECO:0007669"/>
    <property type="project" value="InterPro"/>
</dbReference>
<dbReference type="AlphaFoldDB" id="A0A0V8F3Z5"/>
<dbReference type="EMBL" id="CP090823">
    <property type="protein sequence ID" value="ARD94922.1"/>
    <property type="molecule type" value="Genomic_DNA"/>
</dbReference>
<evidence type="ECO:0000313" key="6">
    <source>
        <dbReference type="Proteomes" id="UP000052991"/>
    </source>
</evidence>
<reference evidence="5" key="4">
    <citation type="submission" date="2023-04" db="EMBL/GenBank/DDBJ databases">
        <authorList>
            <person name="McDonnell B."/>
        </authorList>
    </citation>
    <scope>NUCLEOTIDE SEQUENCE</scope>
    <source>
        <strain evidence="5">223</strain>
    </source>
</reference>
<keyword evidence="1" id="KW-1188">Viral release from host cell</keyword>
<dbReference type="OMA" id="MHDENIL"/>